<sequence length="88" mass="10249">MGDCWWLNHPQGLYISQESLPLTIRICMSARRMPSEGFSGGRTYISCNYGNSLDEIYENHRCPRPPGYTHTRVIYIDQIDPSNMIYIF</sequence>
<dbReference type="AlphaFoldDB" id="A0AAV2ZUK3"/>
<evidence type="ECO:0000313" key="1">
    <source>
        <dbReference type="EMBL" id="DBA17878.1"/>
    </source>
</evidence>
<comment type="caution">
    <text evidence="1">The sequence shown here is derived from an EMBL/GenBank/DDBJ whole genome shotgun (WGS) entry which is preliminary data.</text>
</comment>
<gene>
    <name evidence="1" type="ORF">GDO54_016191</name>
</gene>
<dbReference type="Proteomes" id="UP001181693">
    <property type="component" value="Unassembled WGS sequence"/>
</dbReference>
<dbReference type="EMBL" id="DYDO01000009">
    <property type="protein sequence ID" value="DBA17878.1"/>
    <property type="molecule type" value="Genomic_DNA"/>
</dbReference>
<accession>A0AAV2ZUK3</accession>
<organism evidence="1 2">
    <name type="scientific">Pyxicephalus adspersus</name>
    <name type="common">African bullfrog</name>
    <dbReference type="NCBI Taxonomy" id="30357"/>
    <lineage>
        <taxon>Eukaryota</taxon>
        <taxon>Metazoa</taxon>
        <taxon>Chordata</taxon>
        <taxon>Craniata</taxon>
        <taxon>Vertebrata</taxon>
        <taxon>Euteleostomi</taxon>
        <taxon>Amphibia</taxon>
        <taxon>Batrachia</taxon>
        <taxon>Anura</taxon>
        <taxon>Neobatrachia</taxon>
        <taxon>Ranoidea</taxon>
        <taxon>Pyxicephalidae</taxon>
        <taxon>Pyxicephalinae</taxon>
        <taxon>Pyxicephalus</taxon>
    </lineage>
</organism>
<proteinExistence type="predicted"/>
<name>A0AAV2ZUK3_PYXAD</name>
<keyword evidence="2" id="KW-1185">Reference proteome</keyword>
<protein>
    <submittedName>
        <fullName evidence="1">Uncharacterized protein</fullName>
    </submittedName>
</protein>
<evidence type="ECO:0000313" key="2">
    <source>
        <dbReference type="Proteomes" id="UP001181693"/>
    </source>
</evidence>
<reference evidence="1" key="1">
    <citation type="thesis" date="2020" institute="ProQuest LLC" country="789 East Eisenhower Parkway, Ann Arbor, MI, USA">
        <title>Comparative Genomics and Chromosome Evolution.</title>
        <authorList>
            <person name="Mudd A.B."/>
        </authorList>
    </citation>
    <scope>NUCLEOTIDE SEQUENCE</scope>
    <source>
        <strain evidence="1">1538</strain>
        <tissue evidence="1">Blood</tissue>
    </source>
</reference>